<evidence type="ECO:0000313" key="3">
    <source>
        <dbReference type="Proteomes" id="UP000652219"/>
    </source>
</evidence>
<dbReference type="Proteomes" id="UP000652219">
    <property type="component" value="Unassembled WGS sequence"/>
</dbReference>
<protein>
    <submittedName>
        <fullName evidence="2">Uncharacterized protein</fullName>
    </submittedName>
</protein>
<evidence type="ECO:0000256" key="1">
    <source>
        <dbReference type="SAM" id="MobiDB-lite"/>
    </source>
</evidence>
<evidence type="ECO:0000313" key="2">
    <source>
        <dbReference type="EMBL" id="KAF6811336.1"/>
    </source>
</evidence>
<dbReference type="AlphaFoldDB" id="A0A8H6MX10"/>
<proteinExistence type="predicted"/>
<keyword evidence="3" id="KW-1185">Reference proteome</keyword>
<sequence>MAGPLQVGDIVNISKLAWDVYRFGWDKDFNAARQYAEFGRDVRGLAENLDTLGLVVIQADKSLRSEGAFSRAPRWDPSSLGEIIGDYETTLQECVELIKNNNRYRLGGGPLRNIEWNVLVAPSADRLRARISLHNSKVLHVLKPFEIDLLCRVREDIHMVHRDLAQRIQAVHGDLHRLMGVLVPDLEKELEQQARRELHTLDMPPMVKQGLQKAWINRSADDSGPPSLQDMTDAFVTHFNKSTVNFSPLGILVENRIPPLEMYVNLLKCIWIKEQILESPQLRQITPGVSHWPSFIQELEDTLSTQCGRFRQDLVQPIIANLTQEMLDIWPEKPLPQLVDVVTKSALMEQVLDVQLQGPTATVQKKLQLLRRMGADGKRFRINISGVEQGTSRSQGSQDSETIDFDISTVILNPLYAMPSKSGALDMILRKDERIANLSFTSFKDVVKFQQAVTGFKAFDRYCQYNAMVSFVVSGRDEPLVEDACVQLWVPKQLDGQLVTDNEAQASGNAKNRTLSTSTSAYDTTSRQGSVGSILSSPEHFTRSPAETISMWDNMSPLGASASRGPRIPSPPALNPMNPLASRSPISIARRPVGSGSSQSTLPSPPGGSRQTTLTTPPSSPPPSSSLFPGWPSAARAPSISTVNSRPDRTFSVSSAVSTTTPPSNDSSGNASEAHTVTVSIGGHTTGTVHRRPPQPMIVLFTQNRATRRMALVTVDIDEETAVNPDRCNCRRSGSDGASCAIAAVEQKSGKLELSARRFESRDGDTDWNIAKLALERRREKEYAAAYWKNVRRISIMFPTAEGRAKFGGTPNKCQCKARTEGEHFNCLKTGHKGHLGLVQEFARQQLNEYYQARYVSQQDVVRGMRDDYR</sequence>
<feature type="region of interest" description="Disordered" evidence="1">
    <location>
        <begin position="504"/>
        <end position="674"/>
    </location>
</feature>
<feature type="compositionally biased region" description="Polar residues" evidence="1">
    <location>
        <begin position="665"/>
        <end position="674"/>
    </location>
</feature>
<feature type="compositionally biased region" description="Low complexity" evidence="1">
    <location>
        <begin position="650"/>
        <end position="664"/>
    </location>
</feature>
<name>A0A8H6MX10_9PEZI</name>
<dbReference type="EMBL" id="WIGN01000075">
    <property type="protein sequence ID" value="KAF6811336.1"/>
    <property type="molecule type" value="Genomic_DNA"/>
</dbReference>
<reference evidence="2 3" key="1">
    <citation type="journal article" date="2020" name="Phytopathology">
        <title>Genome Sequence Resources of Colletotrichum truncatum, C. plurivorum, C. musicola, and C. sojae: Four Species Pathogenic to Soybean (Glycine max).</title>
        <authorList>
            <person name="Rogerio F."/>
            <person name="Boufleur T.R."/>
            <person name="Ciampi-Guillardi M."/>
            <person name="Sukno S.A."/>
            <person name="Thon M.R."/>
            <person name="Massola Junior N.S."/>
            <person name="Baroncelli R."/>
        </authorList>
    </citation>
    <scope>NUCLEOTIDE SEQUENCE [LARGE SCALE GENOMIC DNA]</scope>
    <source>
        <strain evidence="2 3">LFN0009</strain>
    </source>
</reference>
<comment type="caution">
    <text evidence="2">The sequence shown here is derived from an EMBL/GenBank/DDBJ whole genome shotgun (WGS) entry which is preliminary data.</text>
</comment>
<gene>
    <name evidence="2" type="ORF">CSOJ01_05765</name>
</gene>
<organism evidence="2 3">
    <name type="scientific">Colletotrichum sojae</name>
    <dbReference type="NCBI Taxonomy" id="2175907"/>
    <lineage>
        <taxon>Eukaryota</taxon>
        <taxon>Fungi</taxon>
        <taxon>Dikarya</taxon>
        <taxon>Ascomycota</taxon>
        <taxon>Pezizomycotina</taxon>
        <taxon>Sordariomycetes</taxon>
        <taxon>Hypocreomycetidae</taxon>
        <taxon>Glomerellales</taxon>
        <taxon>Glomerellaceae</taxon>
        <taxon>Colletotrichum</taxon>
        <taxon>Colletotrichum orchidearum species complex</taxon>
    </lineage>
</organism>
<feature type="compositionally biased region" description="Polar residues" evidence="1">
    <location>
        <begin position="504"/>
        <end position="536"/>
    </location>
</feature>
<accession>A0A8H6MX10</accession>